<sequence>MSGKSLLKIDLRGLILLLAAATALITLGNALYSSYRVQRQQLIDNTLEANRIYAAKLAASTDQFLHSAQQQLAYSAGMMSKPDGLGRAVEEVERLKSQTDSFNSVTVADATGKVIAISPETIQIVGNTLTSVNAQRALTEQKPFISQPFVSFAGNLVVFISHPIVSDTGTYLGFIGGTIYLKQKSMLHSLLGSHFYTDSSYIYVVDENRRLLYHPDANRIGEAVGPNTVIDAVIRGESGKSQVVNTASVEMLAGYAPITSAHWGIISQQPIETSLLALNTLMLNMLKGILPVGLLGMFAIWWLARLISRPLGQLADCAKNMDSPEAQGKIREVKSWYFESTQIKRALLLGISLLQSKIGKLNKDAQTDPLTGLLNRRAMAQVLETYRSEQTAFSVVVLDIDHFKRVNDTYGHDTGDKVLVQLSKIMQKHSREADSVCRVGGEEFLILLPGTSLEAAGNFAERLRLAVEQASMALIGHITISLGVAHWPDDAKELSETLKLADDRMYQAKQLGRNRVVAHAVEGTVHSCEPQ</sequence>
<dbReference type="InterPro" id="IPR050469">
    <property type="entry name" value="Diguanylate_Cyclase"/>
</dbReference>
<dbReference type="CDD" id="cd01949">
    <property type="entry name" value="GGDEF"/>
    <property type="match status" value="1"/>
</dbReference>
<protein>
    <recommendedName>
        <fullName evidence="4">diguanylate cyclase</fullName>
        <ecNumber evidence="4">2.7.7.65</ecNumber>
    </recommendedName>
</protein>
<keyword evidence="5" id="KW-1003">Cell membrane</keyword>
<dbReference type="InterPro" id="IPR043128">
    <property type="entry name" value="Rev_trsase/Diguanyl_cyclase"/>
</dbReference>
<dbReference type="AlphaFoldDB" id="A0A6I5RPX0"/>
<dbReference type="Pfam" id="PF02743">
    <property type="entry name" value="dCache_1"/>
    <property type="match status" value="1"/>
</dbReference>
<dbReference type="FunFam" id="3.30.70.270:FF:000001">
    <property type="entry name" value="Diguanylate cyclase domain protein"/>
    <property type="match status" value="1"/>
</dbReference>
<accession>A0A6I5RPX0</accession>
<reference evidence="12 13" key="1">
    <citation type="submission" date="2020-02" db="EMBL/GenBank/DDBJ databases">
        <title>Broccoli isolated Pseudomonas sp.</title>
        <authorList>
            <person name="Fujikawa T."/>
            <person name="Sawada H."/>
        </authorList>
    </citation>
    <scope>NUCLEOTIDE SEQUENCE [LARGE SCALE GENOMIC DNA]</scope>
    <source>
        <strain evidence="12 13">JCM 32154</strain>
    </source>
</reference>
<keyword evidence="6 10" id="KW-0812">Transmembrane</keyword>
<dbReference type="Proteomes" id="UP000471751">
    <property type="component" value="Unassembled WGS sequence"/>
</dbReference>
<dbReference type="InterPro" id="IPR029151">
    <property type="entry name" value="Sensor-like_sf"/>
</dbReference>
<dbReference type="RefSeq" id="WP_163934428.1">
    <property type="nucleotide sequence ID" value="NZ_BMQU01000014.1"/>
</dbReference>
<comment type="caution">
    <text evidence="12">The sequence shown here is derived from an EMBL/GenBank/DDBJ whole genome shotgun (WGS) entry which is preliminary data.</text>
</comment>
<evidence type="ECO:0000256" key="1">
    <source>
        <dbReference type="ARBA" id="ARBA00001946"/>
    </source>
</evidence>
<dbReference type="Gene3D" id="3.30.70.270">
    <property type="match status" value="1"/>
</dbReference>
<dbReference type="Pfam" id="PF00990">
    <property type="entry name" value="GGDEF"/>
    <property type="match status" value="1"/>
</dbReference>
<dbReference type="SUPFAM" id="SSF103190">
    <property type="entry name" value="Sensory domain-like"/>
    <property type="match status" value="2"/>
</dbReference>
<dbReference type="SMART" id="SM00267">
    <property type="entry name" value="GGDEF"/>
    <property type="match status" value="1"/>
</dbReference>
<dbReference type="EC" id="2.7.7.65" evidence="4"/>
<feature type="domain" description="GGDEF" evidence="11">
    <location>
        <begin position="391"/>
        <end position="521"/>
    </location>
</feature>
<gene>
    <name evidence="12" type="ORF">G3O07_07730</name>
</gene>
<dbReference type="CDD" id="cd12912">
    <property type="entry name" value="PDC2_MCP_like"/>
    <property type="match status" value="1"/>
</dbReference>
<dbReference type="GO" id="GO:0005886">
    <property type="term" value="C:plasma membrane"/>
    <property type="evidence" value="ECO:0007669"/>
    <property type="project" value="UniProtKB-SubCell"/>
</dbReference>
<evidence type="ECO:0000256" key="8">
    <source>
        <dbReference type="ARBA" id="ARBA00023136"/>
    </source>
</evidence>
<dbReference type="InterPro" id="IPR000160">
    <property type="entry name" value="GGDEF_dom"/>
</dbReference>
<dbReference type="SUPFAM" id="SSF55073">
    <property type="entry name" value="Nucleotide cyclase"/>
    <property type="match status" value="1"/>
</dbReference>
<evidence type="ECO:0000256" key="10">
    <source>
        <dbReference type="SAM" id="Phobius"/>
    </source>
</evidence>
<evidence type="ECO:0000256" key="9">
    <source>
        <dbReference type="ARBA" id="ARBA00034247"/>
    </source>
</evidence>
<evidence type="ECO:0000256" key="7">
    <source>
        <dbReference type="ARBA" id="ARBA00022989"/>
    </source>
</evidence>
<evidence type="ECO:0000256" key="6">
    <source>
        <dbReference type="ARBA" id="ARBA00022692"/>
    </source>
</evidence>
<keyword evidence="13" id="KW-1185">Reference proteome</keyword>
<dbReference type="PANTHER" id="PTHR45138:SF9">
    <property type="entry name" value="DIGUANYLATE CYCLASE DGCM-RELATED"/>
    <property type="match status" value="1"/>
</dbReference>
<evidence type="ECO:0000256" key="5">
    <source>
        <dbReference type="ARBA" id="ARBA00022475"/>
    </source>
</evidence>
<dbReference type="InterPro" id="IPR029787">
    <property type="entry name" value="Nucleotide_cyclase"/>
</dbReference>
<feature type="transmembrane region" description="Helical" evidence="10">
    <location>
        <begin position="281"/>
        <end position="304"/>
    </location>
</feature>
<comment type="catalytic activity">
    <reaction evidence="9">
        <text>2 GTP = 3',3'-c-di-GMP + 2 diphosphate</text>
        <dbReference type="Rhea" id="RHEA:24898"/>
        <dbReference type="ChEBI" id="CHEBI:33019"/>
        <dbReference type="ChEBI" id="CHEBI:37565"/>
        <dbReference type="ChEBI" id="CHEBI:58805"/>
        <dbReference type="EC" id="2.7.7.65"/>
    </reaction>
</comment>
<comment type="subcellular location">
    <subcellularLocation>
        <location evidence="2">Cell inner membrane</location>
    </subcellularLocation>
    <subcellularLocation>
        <location evidence="3">Cell membrane</location>
        <topology evidence="3">Multi-pass membrane protein</topology>
    </subcellularLocation>
</comment>
<evidence type="ECO:0000313" key="13">
    <source>
        <dbReference type="Proteomes" id="UP000471751"/>
    </source>
</evidence>
<evidence type="ECO:0000256" key="2">
    <source>
        <dbReference type="ARBA" id="ARBA00004533"/>
    </source>
</evidence>
<name>A0A6I5RPX0_9PSED</name>
<dbReference type="GO" id="GO:0052621">
    <property type="term" value="F:diguanylate cyclase activity"/>
    <property type="evidence" value="ECO:0007669"/>
    <property type="project" value="UniProtKB-EC"/>
</dbReference>
<dbReference type="Gene3D" id="3.30.450.20">
    <property type="entry name" value="PAS domain"/>
    <property type="match status" value="1"/>
</dbReference>
<evidence type="ECO:0000313" key="12">
    <source>
        <dbReference type="EMBL" id="NES09646.1"/>
    </source>
</evidence>
<proteinExistence type="predicted"/>
<dbReference type="NCBIfam" id="TIGR00254">
    <property type="entry name" value="GGDEF"/>
    <property type="match status" value="1"/>
</dbReference>
<dbReference type="EMBL" id="JAAHBT010000065">
    <property type="protein sequence ID" value="NES09646.1"/>
    <property type="molecule type" value="Genomic_DNA"/>
</dbReference>
<keyword evidence="8 10" id="KW-0472">Membrane</keyword>
<evidence type="ECO:0000256" key="3">
    <source>
        <dbReference type="ARBA" id="ARBA00004651"/>
    </source>
</evidence>
<evidence type="ECO:0000256" key="4">
    <source>
        <dbReference type="ARBA" id="ARBA00012528"/>
    </source>
</evidence>
<organism evidence="12 13">
    <name type="scientific">Pseudomonas laurentiana</name>
    <dbReference type="NCBI Taxonomy" id="2364649"/>
    <lineage>
        <taxon>Bacteria</taxon>
        <taxon>Pseudomonadati</taxon>
        <taxon>Pseudomonadota</taxon>
        <taxon>Gammaproteobacteria</taxon>
        <taxon>Pseudomonadales</taxon>
        <taxon>Pseudomonadaceae</taxon>
        <taxon>Pseudomonas</taxon>
    </lineage>
</organism>
<dbReference type="PANTHER" id="PTHR45138">
    <property type="entry name" value="REGULATORY COMPONENTS OF SENSORY TRANSDUCTION SYSTEM"/>
    <property type="match status" value="1"/>
</dbReference>
<evidence type="ECO:0000259" key="11">
    <source>
        <dbReference type="PROSITE" id="PS50887"/>
    </source>
</evidence>
<dbReference type="InterPro" id="IPR033479">
    <property type="entry name" value="dCache_1"/>
</dbReference>
<keyword evidence="7 10" id="KW-1133">Transmembrane helix</keyword>
<dbReference type="PROSITE" id="PS50887">
    <property type="entry name" value="GGDEF"/>
    <property type="match status" value="1"/>
</dbReference>
<comment type="cofactor">
    <cofactor evidence="1">
        <name>Mg(2+)</name>
        <dbReference type="ChEBI" id="CHEBI:18420"/>
    </cofactor>
</comment>
<dbReference type="CDD" id="cd18773">
    <property type="entry name" value="PDC1_HK_sensor"/>
    <property type="match status" value="1"/>
</dbReference>